<evidence type="ECO:0000259" key="1">
    <source>
        <dbReference type="Pfam" id="PF08241"/>
    </source>
</evidence>
<dbReference type="InterPro" id="IPR029063">
    <property type="entry name" value="SAM-dependent_MTases_sf"/>
</dbReference>
<organism evidence="2 3">
    <name type="scientific">Candidatus Woesebacteria bacterium GW2011_GWC2_31_9</name>
    <dbReference type="NCBI Taxonomy" id="1618586"/>
    <lineage>
        <taxon>Bacteria</taxon>
        <taxon>Candidatus Woeseibacteriota</taxon>
    </lineage>
</organism>
<evidence type="ECO:0000313" key="3">
    <source>
        <dbReference type="Proteomes" id="UP000034803"/>
    </source>
</evidence>
<proteinExistence type="predicted"/>
<comment type="caution">
    <text evidence="2">The sequence shown here is derived from an EMBL/GenBank/DDBJ whole genome shotgun (WGS) entry which is preliminary data.</text>
</comment>
<feature type="domain" description="Methyltransferase type 11" evidence="1">
    <location>
        <begin position="35"/>
        <end position="78"/>
    </location>
</feature>
<name>A0A0F9YJ17_9BACT</name>
<dbReference type="Pfam" id="PF08241">
    <property type="entry name" value="Methyltransf_11"/>
    <property type="match status" value="1"/>
</dbReference>
<dbReference type="Gene3D" id="3.40.50.150">
    <property type="entry name" value="Vaccinia Virus protein VP39"/>
    <property type="match status" value="1"/>
</dbReference>
<dbReference type="GO" id="GO:0008757">
    <property type="term" value="F:S-adenosylmethionine-dependent methyltransferase activity"/>
    <property type="evidence" value="ECO:0007669"/>
    <property type="project" value="InterPro"/>
</dbReference>
<dbReference type="InterPro" id="IPR013216">
    <property type="entry name" value="Methyltransf_11"/>
</dbReference>
<dbReference type="Proteomes" id="UP000034803">
    <property type="component" value="Unassembled WGS sequence"/>
</dbReference>
<accession>A0A0F9YJ17</accession>
<sequence>MKKLKSIKLNLGSSGMKSDGYVGIDLTNDADLVWDLTKGIPFDDDSVEEIRSDHFFEHLDIDNLLFVLSECHRVLKKGKDLNFTVPHLNPYINAYLKNDLKFLRNKINDIPQQYKKIYDTPFDIIMWLLYRNGEHKIFFDKTSIISKLRHVGFKKVKERNYRKNEDINKRYSSIYIVATK</sequence>
<dbReference type="EMBL" id="LBOI01000011">
    <property type="protein sequence ID" value="KKP31323.1"/>
    <property type="molecule type" value="Genomic_DNA"/>
</dbReference>
<evidence type="ECO:0000313" key="2">
    <source>
        <dbReference type="EMBL" id="KKP31323.1"/>
    </source>
</evidence>
<dbReference type="AlphaFoldDB" id="A0A0F9YJ17"/>
<protein>
    <recommendedName>
        <fullName evidence="1">Methyltransferase type 11 domain-containing protein</fullName>
    </recommendedName>
</protein>
<dbReference type="SUPFAM" id="SSF53335">
    <property type="entry name" value="S-adenosyl-L-methionine-dependent methyltransferases"/>
    <property type="match status" value="1"/>
</dbReference>
<gene>
    <name evidence="2" type="ORF">UR21_C0011G0004</name>
</gene>
<reference evidence="2 3" key="1">
    <citation type="journal article" date="2015" name="Nature">
        <title>rRNA introns, odd ribosomes, and small enigmatic genomes across a large radiation of phyla.</title>
        <authorList>
            <person name="Brown C.T."/>
            <person name="Hug L.A."/>
            <person name="Thomas B.C."/>
            <person name="Sharon I."/>
            <person name="Castelle C.J."/>
            <person name="Singh A."/>
            <person name="Wilkins M.J."/>
            <person name="Williams K.H."/>
            <person name="Banfield J.F."/>
        </authorList>
    </citation>
    <scope>NUCLEOTIDE SEQUENCE [LARGE SCALE GENOMIC DNA]</scope>
</reference>